<reference evidence="4 5" key="1">
    <citation type="submission" date="2022-07" db="EMBL/GenBank/DDBJ databases">
        <title>Bombella genomes.</title>
        <authorList>
            <person name="Harer L."/>
            <person name="Styblova S."/>
            <person name="Ehrmann M."/>
        </authorList>
    </citation>
    <scope>NUCLEOTIDE SEQUENCE [LARGE SCALE GENOMIC DNA]</scope>
    <source>
        <strain evidence="4 5">TMW 2.2556</strain>
    </source>
</reference>
<evidence type="ECO:0000259" key="3">
    <source>
        <dbReference type="Pfam" id="PF00501"/>
    </source>
</evidence>
<dbReference type="InterPro" id="IPR000873">
    <property type="entry name" value="AMP-dep_synth/lig_dom"/>
</dbReference>
<sequence>MLDRFIAYNARHNGGDIAFGSLARQQTYAQLEAIVSRLARALEGLRDLAPRRVAVQCSDSWRHWALTLALGRLGLASASLSKGDVSEEDLAILQPEIIIIHGMGCMPPGEGRLVLDEAWFERVLEGVEGDDASNYYPPVPVEPSTPCRAALANGTDRNIHLIELSFAELEAELHRFIYHDMVEFFVRKARTARHVSSKPNLLCSIGPQSLSGFLMAGAALAAGTTVRSSDSQNIATEMMQAAEMLLVLTPAHLEHVLKALPPASRAMSHIHLRVVGAGLPQKTLEQTQERFTPHVQIVYGTDETGVVAAIPAEKRQSEESVGLPLPWVDIEAVDAEGRRCPAGEVGYIRIRSESVHPYKEENPVGGARFHEGWFYPGDRGAISTTGEVHLHGRADALINVGGAKFDLGVVEEILLTEPRIKEAGVFMLEDRQGVERCYAAIVSTETFDEQALSVKLRQRYAALPPVTMIWVPEIPRTTEGHVERERLRAMLKDYIQHKLER</sequence>
<evidence type="ECO:0000256" key="2">
    <source>
        <dbReference type="ARBA" id="ARBA00022598"/>
    </source>
</evidence>
<comment type="similarity">
    <text evidence="1">Belongs to the ATP-dependent AMP-binding enzyme family.</text>
</comment>
<evidence type="ECO:0000313" key="5">
    <source>
        <dbReference type="Proteomes" id="UP001165575"/>
    </source>
</evidence>
<dbReference type="PANTHER" id="PTHR43201">
    <property type="entry name" value="ACYL-COA SYNTHETASE"/>
    <property type="match status" value="1"/>
</dbReference>
<feature type="domain" description="AMP-dependent synthetase/ligase" evidence="3">
    <location>
        <begin position="211"/>
        <end position="355"/>
    </location>
</feature>
<dbReference type="Gene3D" id="3.30.300.30">
    <property type="match status" value="1"/>
</dbReference>
<proteinExistence type="inferred from homology"/>
<dbReference type="SUPFAM" id="SSF56801">
    <property type="entry name" value="Acetyl-CoA synthetase-like"/>
    <property type="match status" value="1"/>
</dbReference>
<evidence type="ECO:0000256" key="1">
    <source>
        <dbReference type="ARBA" id="ARBA00006432"/>
    </source>
</evidence>
<dbReference type="EMBL" id="JANIDX010000001">
    <property type="protein sequence ID" value="MCX5619035.1"/>
    <property type="molecule type" value="Genomic_DNA"/>
</dbReference>
<organism evidence="4 5">
    <name type="scientific">Bombella pollinis</name>
    <dbReference type="NCBI Taxonomy" id="2967337"/>
    <lineage>
        <taxon>Bacteria</taxon>
        <taxon>Pseudomonadati</taxon>
        <taxon>Pseudomonadota</taxon>
        <taxon>Alphaproteobacteria</taxon>
        <taxon>Acetobacterales</taxon>
        <taxon>Acetobacteraceae</taxon>
        <taxon>Bombella</taxon>
    </lineage>
</organism>
<comment type="caution">
    <text evidence="4">The sequence shown here is derived from an EMBL/GenBank/DDBJ whole genome shotgun (WGS) entry which is preliminary data.</text>
</comment>
<keyword evidence="5" id="KW-1185">Reference proteome</keyword>
<keyword evidence="2" id="KW-0436">Ligase</keyword>
<dbReference type="Pfam" id="PF00501">
    <property type="entry name" value="AMP-binding"/>
    <property type="match status" value="1"/>
</dbReference>
<protein>
    <submittedName>
        <fullName evidence="4">AMP-binding protein</fullName>
    </submittedName>
</protein>
<dbReference type="Proteomes" id="UP001165575">
    <property type="component" value="Unassembled WGS sequence"/>
</dbReference>
<evidence type="ECO:0000313" key="4">
    <source>
        <dbReference type="EMBL" id="MCX5619035.1"/>
    </source>
</evidence>
<dbReference type="InterPro" id="IPR042099">
    <property type="entry name" value="ANL_N_sf"/>
</dbReference>
<gene>
    <name evidence="4" type="ORF">NQF89_01155</name>
</gene>
<dbReference type="PANTHER" id="PTHR43201:SF5">
    <property type="entry name" value="MEDIUM-CHAIN ACYL-COA LIGASE ACSF2, MITOCHONDRIAL"/>
    <property type="match status" value="1"/>
</dbReference>
<dbReference type="RefSeq" id="WP_155572577.1">
    <property type="nucleotide sequence ID" value="NZ_JANIDX010000001.1"/>
</dbReference>
<dbReference type="InterPro" id="IPR045851">
    <property type="entry name" value="AMP-bd_C_sf"/>
</dbReference>
<name>A0ABT3WLI7_9PROT</name>
<dbReference type="Gene3D" id="3.40.50.12780">
    <property type="entry name" value="N-terminal domain of ligase-like"/>
    <property type="match status" value="1"/>
</dbReference>
<accession>A0ABT3WLI7</accession>